<reference evidence="2" key="1">
    <citation type="submission" date="2018-06" db="EMBL/GenBank/DDBJ databases">
        <authorList>
            <person name="Zhirakovskaya E."/>
        </authorList>
    </citation>
    <scope>NUCLEOTIDE SEQUENCE</scope>
</reference>
<evidence type="ECO:0000256" key="1">
    <source>
        <dbReference type="SAM" id="Phobius"/>
    </source>
</evidence>
<feature type="transmembrane region" description="Helical" evidence="1">
    <location>
        <begin position="41"/>
        <end position="59"/>
    </location>
</feature>
<keyword evidence="1" id="KW-1133">Transmembrane helix</keyword>
<keyword evidence="1" id="KW-0812">Transmembrane</keyword>
<name>A0A3B0U680_9ZZZZ</name>
<sequence length="63" mass="6947">MQKTSVIILTLIFTIRGFITYLPNGPLSATVEPFQSLNFIYFSPLILAIGAGYAFIWYASKGA</sequence>
<dbReference type="AlphaFoldDB" id="A0A3B0U680"/>
<gene>
    <name evidence="2" type="ORF">MNBD_ALPHA11-1586</name>
</gene>
<protein>
    <submittedName>
        <fullName evidence="2">Uncharacterized protein</fullName>
    </submittedName>
</protein>
<organism evidence="2">
    <name type="scientific">hydrothermal vent metagenome</name>
    <dbReference type="NCBI Taxonomy" id="652676"/>
    <lineage>
        <taxon>unclassified sequences</taxon>
        <taxon>metagenomes</taxon>
        <taxon>ecological metagenomes</taxon>
    </lineage>
</organism>
<evidence type="ECO:0000313" key="2">
    <source>
        <dbReference type="EMBL" id="VAW23903.1"/>
    </source>
</evidence>
<keyword evidence="1" id="KW-0472">Membrane</keyword>
<accession>A0A3B0U680</accession>
<proteinExistence type="predicted"/>
<dbReference type="EMBL" id="UOEQ01000493">
    <property type="protein sequence ID" value="VAW23903.1"/>
    <property type="molecule type" value="Genomic_DNA"/>
</dbReference>